<dbReference type="AlphaFoldDB" id="A0A5B7EM99"/>
<organism evidence="1 2">
    <name type="scientific">Portunus trituberculatus</name>
    <name type="common">Swimming crab</name>
    <name type="synonym">Neptunus trituberculatus</name>
    <dbReference type="NCBI Taxonomy" id="210409"/>
    <lineage>
        <taxon>Eukaryota</taxon>
        <taxon>Metazoa</taxon>
        <taxon>Ecdysozoa</taxon>
        <taxon>Arthropoda</taxon>
        <taxon>Crustacea</taxon>
        <taxon>Multicrustacea</taxon>
        <taxon>Malacostraca</taxon>
        <taxon>Eumalacostraca</taxon>
        <taxon>Eucarida</taxon>
        <taxon>Decapoda</taxon>
        <taxon>Pleocyemata</taxon>
        <taxon>Brachyura</taxon>
        <taxon>Eubrachyura</taxon>
        <taxon>Portunoidea</taxon>
        <taxon>Portunidae</taxon>
        <taxon>Portuninae</taxon>
        <taxon>Portunus</taxon>
    </lineage>
</organism>
<dbReference type="Proteomes" id="UP000324222">
    <property type="component" value="Unassembled WGS sequence"/>
</dbReference>
<reference evidence="1 2" key="1">
    <citation type="submission" date="2019-05" db="EMBL/GenBank/DDBJ databases">
        <title>Another draft genome of Portunus trituberculatus and its Hox gene families provides insights of decapod evolution.</title>
        <authorList>
            <person name="Jeong J.-H."/>
            <person name="Song I."/>
            <person name="Kim S."/>
            <person name="Choi T."/>
            <person name="Kim D."/>
            <person name="Ryu S."/>
            <person name="Kim W."/>
        </authorList>
    </citation>
    <scope>NUCLEOTIDE SEQUENCE [LARGE SCALE GENOMIC DNA]</scope>
    <source>
        <tissue evidence="1">Muscle</tissue>
    </source>
</reference>
<protein>
    <submittedName>
        <fullName evidence="1">Uncharacterized protein</fullName>
    </submittedName>
</protein>
<evidence type="ECO:0000313" key="1">
    <source>
        <dbReference type="EMBL" id="MPC35601.1"/>
    </source>
</evidence>
<dbReference type="EMBL" id="VSRR010003311">
    <property type="protein sequence ID" value="MPC35601.1"/>
    <property type="molecule type" value="Genomic_DNA"/>
</dbReference>
<comment type="caution">
    <text evidence="1">The sequence shown here is derived from an EMBL/GenBank/DDBJ whole genome shotgun (WGS) entry which is preliminary data.</text>
</comment>
<evidence type="ECO:0000313" key="2">
    <source>
        <dbReference type="Proteomes" id="UP000324222"/>
    </source>
</evidence>
<accession>A0A5B7EM99</accession>
<sequence length="80" mass="9592">MTGTRRVGYSLTGTVTAPLTSARRCRRADHMSLQVMKHCGNHLPQRTCWQMWSRREVDCRFLHWRRLYTSAMHRHLHLPF</sequence>
<name>A0A5B7EM99_PORTR</name>
<gene>
    <name evidence="1" type="ORF">E2C01_029027</name>
</gene>
<proteinExistence type="predicted"/>
<keyword evidence="2" id="KW-1185">Reference proteome</keyword>